<evidence type="ECO:0000313" key="1">
    <source>
        <dbReference type="EMBL" id="MEQ2360161.1"/>
    </source>
</evidence>
<reference evidence="1 2" key="1">
    <citation type="submission" date="2024-03" db="EMBL/GenBank/DDBJ databases">
        <title>Human intestinal bacterial collection.</title>
        <authorList>
            <person name="Pauvert C."/>
            <person name="Hitch T.C.A."/>
            <person name="Clavel T."/>
        </authorList>
    </citation>
    <scope>NUCLEOTIDE SEQUENCE [LARGE SCALE GENOMIC DNA]</scope>
    <source>
        <strain evidence="1 2">CLA-AA-H95</strain>
    </source>
</reference>
<dbReference type="Gene3D" id="1.10.3210.10">
    <property type="entry name" value="Hypothetical protein af1432"/>
    <property type="match status" value="1"/>
</dbReference>
<dbReference type="Proteomes" id="UP001446032">
    <property type="component" value="Unassembled WGS sequence"/>
</dbReference>
<evidence type="ECO:0000313" key="2">
    <source>
        <dbReference type="Proteomes" id="UP001446032"/>
    </source>
</evidence>
<name>A0ABV1AQW0_9FIRM</name>
<dbReference type="RefSeq" id="WP_118252590.1">
    <property type="nucleotide sequence ID" value="NZ_JBBMEI010000105.1"/>
</dbReference>
<evidence type="ECO:0008006" key="3">
    <source>
        <dbReference type="Google" id="ProtNLM"/>
    </source>
</evidence>
<protein>
    <recommendedName>
        <fullName evidence="3">Phosphohydrolase</fullName>
    </recommendedName>
</protein>
<comment type="caution">
    <text evidence="1">The sequence shown here is derived from an EMBL/GenBank/DDBJ whole genome shotgun (WGS) entry which is preliminary data.</text>
</comment>
<keyword evidence="2" id="KW-1185">Reference proteome</keyword>
<organism evidence="1 2">
    <name type="scientific">Blautia intestinihominis</name>
    <dbReference type="NCBI Taxonomy" id="3133152"/>
    <lineage>
        <taxon>Bacteria</taxon>
        <taxon>Bacillati</taxon>
        <taxon>Bacillota</taxon>
        <taxon>Clostridia</taxon>
        <taxon>Lachnospirales</taxon>
        <taxon>Lachnospiraceae</taxon>
        <taxon>Blautia</taxon>
    </lineage>
</organism>
<proteinExistence type="predicted"/>
<sequence>MSYITTYTRRHFDPVNPDPDLICIEDIAHALPMICRGNGHVTTFWSVGEHCICCAKEANARGLSKRLVLACLLHDASECYMSDVPRPLKQEMSAYRKIEDDLLKVIYGKFLGTPLTPEEETQIKIIDDDLLWYDLETLLDEKQETEKPKLHIDLDYTVRPFKVVEEEYLEIFKMFHVKH</sequence>
<dbReference type="SUPFAM" id="SSF109604">
    <property type="entry name" value="HD-domain/PDEase-like"/>
    <property type="match status" value="1"/>
</dbReference>
<dbReference type="EMBL" id="JBBMEI010000105">
    <property type="protein sequence ID" value="MEQ2360161.1"/>
    <property type="molecule type" value="Genomic_DNA"/>
</dbReference>
<gene>
    <name evidence="1" type="ORF">WMO75_17890</name>
</gene>
<accession>A0ABV1AQW0</accession>